<feature type="compositionally biased region" description="Acidic residues" evidence="6">
    <location>
        <begin position="705"/>
        <end position="717"/>
    </location>
</feature>
<dbReference type="Proteomes" id="UP001327957">
    <property type="component" value="Unassembled WGS sequence"/>
</dbReference>
<keyword evidence="3" id="KW-0645">Protease</keyword>
<feature type="compositionally biased region" description="Basic and acidic residues" evidence="6">
    <location>
        <begin position="614"/>
        <end position="637"/>
    </location>
</feature>
<evidence type="ECO:0000313" key="8">
    <source>
        <dbReference type="EMBL" id="KAK6212158.1"/>
    </source>
</evidence>
<dbReference type="GO" id="GO:0006508">
    <property type="term" value="P:proteolysis"/>
    <property type="evidence" value="ECO:0007669"/>
    <property type="project" value="UniProtKB-KW"/>
</dbReference>
<feature type="region of interest" description="Disordered" evidence="6">
    <location>
        <begin position="562"/>
        <end position="774"/>
    </location>
</feature>
<sequence length="774" mass="83023">MRASFSILAAAFLAPFVSSQFVAQPSDLKTVKGPAGVTVRFKQVPNGICETNDKVKSFAGYVDVSPTQHMYFYLFEARQNAAAAPMTVRLDGGPGASSMNGLFGEIGPCTINAKGKVVDNPLSWSGVSNLLFVDQPATVGFSYTTLVNGTINPKTAEIVPQQCTLADPRCGTYSSMDISLTPNSTTEAAKVFYQVMQGIMGAFPQYTSNGVHITGQSYGGHYAPIFASYITEQNQLKAPGTLQIPLKSISIEDGFMDTRVQFGAYYNYSVSPGNPYDIKPFNDTLQQQLFTNMFGPGGCQDRQTACNSKPADKICADADAFCVDKVEDFWDINARRAENDIRFLLPYPFPAPFFIAYLNRADIQAAIGASNNFTPASVQTSMAFSSTGDDSRTGELVTKSMASLLQQGITVALFTGDADYDSNMIGAQIVAMNVGAANWASAGFVNLTANSDGQIPGEVKQADGFSFTRLFFAGHLSAFNQPEAALRIQERVIKGVDIATGMTSMTFGKNLISKGPLESTFKEGPATVQTQVVPKGATYDPHTHLPVLPKLAAEQELEIHPLGLPKLGTKRPPRVKKNRDQSSTEERSTNMGSKKGSTDEASTKGSTDEAFTEEGPKKKGSTDRGSLDEGSTDRGSLDEGSFDETSADEGPAEEAFPEEGSKKKGSKKKESTDEDSTEEESTEEAPAKKASKKKGSTDRGPIEEASADEGPDEEAFTEEGSKKKGSKKKESTDEDSTEEASTEEESTEEAPAEKTSKKSSKKKGSNEETSTEEA</sequence>
<evidence type="ECO:0000256" key="6">
    <source>
        <dbReference type="SAM" id="MobiDB-lite"/>
    </source>
</evidence>
<evidence type="ECO:0000256" key="4">
    <source>
        <dbReference type="ARBA" id="ARBA00022801"/>
    </source>
</evidence>
<dbReference type="Pfam" id="PF00450">
    <property type="entry name" value="Peptidase_S10"/>
    <property type="match status" value="1"/>
</dbReference>
<dbReference type="PANTHER" id="PTHR11802">
    <property type="entry name" value="SERINE PROTEASE FAMILY S10 SERINE CARBOXYPEPTIDASE"/>
    <property type="match status" value="1"/>
</dbReference>
<dbReference type="EMBL" id="JASAOK010000045">
    <property type="protein sequence ID" value="KAK6212158.1"/>
    <property type="molecule type" value="Genomic_DNA"/>
</dbReference>
<evidence type="ECO:0000256" key="5">
    <source>
        <dbReference type="ARBA" id="ARBA00023180"/>
    </source>
</evidence>
<keyword evidence="2 8" id="KW-0121">Carboxypeptidase</keyword>
<name>A0AAV9T585_9PEZI</name>
<feature type="compositionally biased region" description="Acidic residues" evidence="6">
    <location>
        <begin position="640"/>
        <end position="657"/>
    </location>
</feature>
<evidence type="ECO:0000256" key="1">
    <source>
        <dbReference type="ARBA" id="ARBA00009431"/>
    </source>
</evidence>
<feature type="compositionally biased region" description="Basic and acidic residues" evidence="6">
    <location>
        <begin position="578"/>
        <end position="588"/>
    </location>
</feature>
<dbReference type="GO" id="GO:0004185">
    <property type="term" value="F:serine-type carboxypeptidase activity"/>
    <property type="evidence" value="ECO:0007669"/>
    <property type="project" value="InterPro"/>
</dbReference>
<dbReference type="SUPFAM" id="SSF53474">
    <property type="entry name" value="alpha/beta-Hydrolases"/>
    <property type="match status" value="1"/>
</dbReference>
<dbReference type="InterPro" id="IPR001563">
    <property type="entry name" value="Peptidase_S10"/>
</dbReference>
<dbReference type="PANTHER" id="PTHR11802:SF64">
    <property type="entry name" value="CARBOXYPEPTIDASE"/>
    <property type="match status" value="1"/>
</dbReference>
<reference evidence="8 9" key="1">
    <citation type="submission" date="2023-04" db="EMBL/GenBank/DDBJ databases">
        <title>Colletotrichum tabacum stain YC1 causing leaf anthracnose on Nicotiana tabacum(L.) cv.</title>
        <authorList>
            <person name="Ji Z."/>
            <person name="Wang M."/>
            <person name="Zhang J."/>
            <person name="Wang N."/>
            <person name="Zhou Z."/>
        </authorList>
    </citation>
    <scope>NUCLEOTIDE SEQUENCE [LARGE SCALE GENOMIC DNA]</scope>
    <source>
        <strain evidence="8 9">YC1</strain>
    </source>
</reference>
<keyword evidence="5" id="KW-0325">Glycoprotein</keyword>
<feature type="signal peptide" evidence="7">
    <location>
        <begin position="1"/>
        <end position="19"/>
    </location>
</feature>
<organism evidence="8 9">
    <name type="scientific">Colletotrichum tabaci</name>
    <dbReference type="NCBI Taxonomy" id="1209068"/>
    <lineage>
        <taxon>Eukaryota</taxon>
        <taxon>Fungi</taxon>
        <taxon>Dikarya</taxon>
        <taxon>Ascomycota</taxon>
        <taxon>Pezizomycotina</taxon>
        <taxon>Sordariomycetes</taxon>
        <taxon>Hypocreomycetidae</taxon>
        <taxon>Glomerellales</taxon>
        <taxon>Glomerellaceae</taxon>
        <taxon>Colletotrichum</taxon>
        <taxon>Colletotrichum destructivum species complex</taxon>
    </lineage>
</organism>
<evidence type="ECO:0000313" key="9">
    <source>
        <dbReference type="Proteomes" id="UP001327957"/>
    </source>
</evidence>
<comment type="caution">
    <text evidence="8">The sequence shown here is derived from an EMBL/GenBank/DDBJ whole genome shotgun (WGS) entry which is preliminary data.</text>
</comment>
<feature type="compositionally biased region" description="Acidic residues" evidence="6">
    <location>
        <begin position="672"/>
        <end position="683"/>
    </location>
</feature>
<comment type="similarity">
    <text evidence="1">Belongs to the peptidase S10 family.</text>
</comment>
<dbReference type="Gene3D" id="3.40.50.1820">
    <property type="entry name" value="alpha/beta hydrolase"/>
    <property type="match status" value="1"/>
</dbReference>
<feature type="chain" id="PRO_5043497055" evidence="7">
    <location>
        <begin position="20"/>
        <end position="774"/>
    </location>
</feature>
<dbReference type="PRINTS" id="PR00724">
    <property type="entry name" value="CRBOXYPTASEC"/>
</dbReference>
<feature type="compositionally biased region" description="Basic residues" evidence="6">
    <location>
        <begin position="568"/>
        <end position="577"/>
    </location>
</feature>
<evidence type="ECO:0000256" key="2">
    <source>
        <dbReference type="ARBA" id="ARBA00022645"/>
    </source>
</evidence>
<dbReference type="GO" id="GO:0000324">
    <property type="term" value="C:fungal-type vacuole"/>
    <property type="evidence" value="ECO:0007669"/>
    <property type="project" value="TreeGrafter"/>
</dbReference>
<accession>A0AAV9T585</accession>
<keyword evidence="4" id="KW-0378">Hydrolase</keyword>
<dbReference type="InterPro" id="IPR029058">
    <property type="entry name" value="AB_hydrolase_fold"/>
</dbReference>
<proteinExistence type="inferred from homology"/>
<evidence type="ECO:0000256" key="7">
    <source>
        <dbReference type="SAM" id="SignalP"/>
    </source>
</evidence>
<feature type="compositionally biased region" description="Acidic residues" evidence="6">
    <location>
        <begin position="732"/>
        <end position="750"/>
    </location>
</feature>
<evidence type="ECO:0000256" key="3">
    <source>
        <dbReference type="ARBA" id="ARBA00022670"/>
    </source>
</evidence>
<keyword evidence="7" id="KW-0732">Signal</keyword>
<keyword evidence="9" id="KW-1185">Reference proteome</keyword>
<gene>
    <name evidence="8" type="ORF">QIS74_10112</name>
</gene>
<dbReference type="AlphaFoldDB" id="A0AAV9T585"/>
<protein>
    <submittedName>
        <fullName evidence="8">Carboxypeptidase S1</fullName>
    </submittedName>
</protein>